<name>A0A511ZEX5_9BACI</name>
<dbReference type="PANTHER" id="PTHR13774">
    <property type="entry name" value="PHENAZINE BIOSYNTHESIS PROTEIN"/>
    <property type="match status" value="1"/>
</dbReference>
<dbReference type="EMBL" id="BJYM01000003">
    <property type="protein sequence ID" value="GEN85999.1"/>
    <property type="molecule type" value="Genomic_DNA"/>
</dbReference>
<dbReference type="NCBIfam" id="NF007625">
    <property type="entry name" value="PRK10281.1"/>
    <property type="match status" value="1"/>
</dbReference>
<comment type="similarity">
    <text evidence="1">Belongs to the PhzF family.</text>
</comment>
<organism evidence="4 5">
    <name type="scientific">Oceanobacillus sojae</name>
    <dbReference type="NCBI Taxonomy" id="582851"/>
    <lineage>
        <taxon>Bacteria</taxon>
        <taxon>Bacillati</taxon>
        <taxon>Bacillota</taxon>
        <taxon>Bacilli</taxon>
        <taxon>Bacillales</taxon>
        <taxon>Bacillaceae</taxon>
        <taxon>Oceanobacillus</taxon>
    </lineage>
</organism>
<evidence type="ECO:0000256" key="2">
    <source>
        <dbReference type="ARBA" id="ARBA00023235"/>
    </source>
</evidence>
<dbReference type="NCBIfam" id="TIGR00654">
    <property type="entry name" value="PhzF_family"/>
    <property type="match status" value="1"/>
</dbReference>
<protein>
    <submittedName>
        <fullName evidence="4">Putative isomerase</fullName>
    </submittedName>
</protein>
<dbReference type="SUPFAM" id="SSF54506">
    <property type="entry name" value="Diaminopimelate epimerase-like"/>
    <property type="match status" value="1"/>
</dbReference>
<dbReference type="GO" id="GO:0005737">
    <property type="term" value="C:cytoplasm"/>
    <property type="evidence" value="ECO:0007669"/>
    <property type="project" value="TreeGrafter"/>
</dbReference>
<dbReference type="OrthoDB" id="9788221at2"/>
<keyword evidence="5" id="KW-1185">Reference proteome</keyword>
<dbReference type="RefSeq" id="WP_147208835.1">
    <property type="nucleotide sequence ID" value="NZ_BJYM01000003.1"/>
</dbReference>
<dbReference type="InterPro" id="IPR003719">
    <property type="entry name" value="Phenazine_PhzF-like"/>
</dbReference>
<dbReference type="PANTHER" id="PTHR13774:SF39">
    <property type="entry name" value="BIOSYNTHESIS PROTEIN, PUTATIVE-RELATED"/>
    <property type="match status" value="1"/>
</dbReference>
<accession>A0A511ZEX5</accession>
<evidence type="ECO:0000313" key="5">
    <source>
        <dbReference type="Proteomes" id="UP000321558"/>
    </source>
</evidence>
<dbReference type="Pfam" id="PF02567">
    <property type="entry name" value="PhzC-PhzF"/>
    <property type="match status" value="1"/>
</dbReference>
<dbReference type="AlphaFoldDB" id="A0A511ZEX5"/>
<dbReference type="Proteomes" id="UP000321558">
    <property type="component" value="Unassembled WGS sequence"/>
</dbReference>
<proteinExistence type="inferred from homology"/>
<dbReference type="GO" id="GO:0016853">
    <property type="term" value="F:isomerase activity"/>
    <property type="evidence" value="ECO:0007669"/>
    <property type="project" value="UniProtKB-KW"/>
</dbReference>
<evidence type="ECO:0000256" key="1">
    <source>
        <dbReference type="ARBA" id="ARBA00008270"/>
    </source>
</evidence>
<keyword evidence="2 4" id="KW-0413">Isomerase</keyword>
<evidence type="ECO:0000313" key="4">
    <source>
        <dbReference type="EMBL" id="GEN85999.1"/>
    </source>
</evidence>
<evidence type="ECO:0000256" key="3">
    <source>
        <dbReference type="PIRSR" id="PIRSR016184-1"/>
    </source>
</evidence>
<dbReference type="PIRSF" id="PIRSF016184">
    <property type="entry name" value="PhzC_PhzF"/>
    <property type="match status" value="1"/>
</dbReference>
<sequence length="303" mass="33769">MKRYQIYQVDVFTQEKFQGNPAGVVLDAEGLDVNQMQNIAREINCSETAFIFPPESSNHDFRVRYFTPTTEVPVCGHATIAALYVWAHHNNMTDFSRIKIKTEAGILPIEITEKNNDYQIVITQEKIEFGPIIKGTDKERLLSAFDLTPDALHNQCPIQIVSTGHSKVLIGIKSRDKLNQLSPNMNLLVKLSKHIQCNGYFVFTLDSKDTNILTYGRMFAPAIGINEDPVTGNAHGPAGAYLVQHQLMPLKGRMFHFSGVQGEAIKRTGIVDVTVHCNNQKPVQVQIGGYAVIVFQAEITIGN</sequence>
<comment type="caution">
    <text evidence="4">The sequence shown here is derived from an EMBL/GenBank/DDBJ whole genome shotgun (WGS) entry which is preliminary data.</text>
</comment>
<dbReference type="Gene3D" id="3.10.310.10">
    <property type="entry name" value="Diaminopimelate Epimerase, Chain A, domain 1"/>
    <property type="match status" value="2"/>
</dbReference>
<feature type="active site" evidence="3">
    <location>
        <position position="47"/>
    </location>
</feature>
<gene>
    <name evidence="4" type="ORF">OSO01_07380</name>
</gene>
<reference evidence="4 5" key="1">
    <citation type="submission" date="2019-07" db="EMBL/GenBank/DDBJ databases">
        <title>Whole genome shotgun sequence of Oceanobacillus sojae NBRC 105379.</title>
        <authorList>
            <person name="Hosoyama A."/>
            <person name="Uohara A."/>
            <person name="Ohji S."/>
            <person name="Ichikawa N."/>
        </authorList>
    </citation>
    <scope>NUCLEOTIDE SEQUENCE [LARGE SCALE GENOMIC DNA]</scope>
    <source>
        <strain evidence="4 5">NBRC 105379</strain>
    </source>
</reference>